<proteinExistence type="predicted"/>
<dbReference type="Pfam" id="PF02661">
    <property type="entry name" value="Fic"/>
    <property type="match status" value="1"/>
</dbReference>
<evidence type="ECO:0000313" key="3">
    <source>
        <dbReference type="Proteomes" id="UP000241769"/>
    </source>
</evidence>
<evidence type="ECO:0000313" key="2">
    <source>
        <dbReference type="EMBL" id="PRP87136.1"/>
    </source>
</evidence>
<dbReference type="InterPro" id="IPR036597">
    <property type="entry name" value="Fido-like_dom_sf"/>
</dbReference>
<name>A0A2P6NT62_9EUKA</name>
<evidence type="ECO:0000259" key="1">
    <source>
        <dbReference type="PROSITE" id="PS51459"/>
    </source>
</evidence>
<keyword evidence="3" id="KW-1185">Reference proteome</keyword>
<organism evidence="2 3">
    <name type="scientific">Planoprotostelium fungivorum</name>
    <dbReference type="NCBI Taxonomy" id="1890364"/>
    <lineage>
        <taxon>Eukaryota</taxon>
        <taxon>Amoebozoa</taxon>
        <taxon>Evosea</taxon>
        <taxon>Variosea</taxon>
        <taxon>Cavosteliida</taxon>
        <taxon>Cavosteliaceae</taxon>
        <taxon>Planoprotostelium</taxon>
    </lineage>
</organism>
<dbReference type="PROSITE" id="PS51459">
    <property type="entry name" value="FIDO"/>
    <property type="match status" value="1"/>
</dbReference>
<reference evidence="2 3" key="1">
    <citation type="journal article" date="2018" name="Genome Biol. Evol.">
        <title>Multiple Roots of Fruiting Body Formation in Amoebozoa.</title>
        <authorList>
            <person name="Hillmann F."/>
            <person name="Forbes G."/>
            <person name="Novohradska S."/>
            <person name="Ferling I."/>
            <person name="Riege K."/>
            <person name="Groth M."/>
            <person name="Westermann M."/>
            <person name="Marz M."/>
            <person name="Spaller T."/>
            <person name="Winckler T."/>
            <person name="Schaap P."/>
            <person name="Glockner G."/>
        </authorList>
    </citation>
    <scope>NUCLEOTIDE SEQUENCE [LARGE SCALE GENOMIC DNA]</scope>
    <source>
        <strain evidence="2 3">Jena</strain>
    </source>
</reference>
<accession>A0A2P6NT62</accession>
<protein>
    <recommendedName>
        <fullName evidence="1">Fido domain-containing protein</fullName>
    </recommendedName>
</protein>
<dbReference type="SUPFAM" id="SSF140931">
    <property type="entry name" value="Fic-like"/>
    <property type="match status" value="1"/>
</dbReference>
<dbReference type="InterPro" id="IPR003812">
    <property type="entry name" value="Fido"/>
</dbReference>
<dbReference type="Gene3D" id="1.10.3290.10">
    <property type="entry name" value="Fido-like domain"/>
    <property type="match status" value="1"/>
</dbReference>
<gene>
    <name evidence="2" type="ORF">PROFUN_01398</name>
</gene>
<sequence length="611" mass="69288">MLLLVCHLFGRVDLAEDCGNVYLSIHVDKDDRGVPHLLSLLGGYLIILRFTAMKAAALLLACVAICLSQSIHISSDWDVTQDQLDQWTATLPKTDKELWFFHWGSITDGLRMVKQQTIQMSGGGFYMSQDRYDTKSYGPFCTIAIVPVGTPIYRPDNLTILGRDFITPVMKSLLGLKVPFIHQFDDYSSNWWVTHNAKVLSHLVAGASQGIDTQLAGSEEQMWKNMDDLAQAASQSDSQSFKDSVSWLSSFYSLFYYMDSIALSRAVVVNPTNPWHEFEPEHFENFHIARKFLLEVMAGRKHVFVSDGGVFGNGQEKKAWAKNQTDVVIPQLWSMIAGTTVQQVSIRGGQVRAGGSDLPDHTFKCTEAEVKAMKKNPYLTVNATLTDDGDYEVFYYYPDVFNFHGVAKAGYLSLTTSAKLLALQTLFRNDTALQAKWNKILLEDLMQNLFERWHGRKIIDVQEIAKFMVEFVSIHPYEDYNGRTTRMYAHLACYESATGNSVQSLPHEYISDFDTVFPLEKYGRFMIDGGVQITSLMLQLQKELVDALAANRVPSYYNLPGWLDLTRSLKMFGLEGAYAYTVEDYKLIEHRQFTQLFDKIISPDWGKSLDQ</sequence>
<dbReference type="Proteomes" id="UP000241769">
    <property type="component" value="Unassembled WGS sequence"/>
</dbReference>
<dbReference type="AlphaFoldDB" id="A0A2P6NT62"/>
<dbReference type="InParanoid" id="A0A2P6NT62"/>
<comment type="caution">
    <text evidence="2">The sequence shown here is derived from an EMBL/GenBank/DDBJ whole genome shotgun (WGS) entry which is preliminary data.</text>
</comment>
<dbReference type="EMBL" id="MDYQ01000022">
    <property type="protein sequence ID" value="PRP87136.1"/>
    <property type="molecule type" value="Genomic_DNA"/>
</dbReference>
<feature type="domain" description="Fido" evidence="1">
    <location>
        <begin position="395"/>
        <end position="528"/>
    </location>
</feature>